<dbReference type="EMBL" id="VYGV01000007">
    <property type="protein sequence ID" value="NWF45770.1"/>
    <property type="molecule type" value="Genomic_DNA"/>
</dbReference>
<comment type="caution">
    <text evidence="7">The sequence shown here is derived from an EMBL/GenBank/DDBJ whole genome shotgun (WGS) entry which is preliminary data.</text>
</comment>
<dbReference type="PANTHER" id="PTHR21716">
    <property type="entry name" value="TRANSMEMBRANE PROTEIN"/>
    <property type="match status" value="1"/>
</dbReference>
<evidence type="ECO:0000256" key="2">
    <source>
        <dbReference type="ARBA" id="ARBA00009773"/>
    </source>
</evidence>
<keyword evidence="8" id="KW-1185">Reference proteome</keyword>
<organism evidence="7 8">
    <name type="scientific">Hydrogenophaga aromaticivorans</name>
    <dbReference type="NCBI Taxonomy" id="2610898"/>
    <lineage>
        <taxon>Bacteria</taxon>
        <taxon>Pseudomonadati</taxon>
        <taxon>Pseudomonadota</taxon>
        <taxon>Betaproteobacteria</taxon>
        <taxon>Burkholderiales</taxon>
        <taxon>Comamonadaceae</taxon>
        <taxon>Hydrogenophaga</taxon>
    </lineage>
</organism>
<feature type="transmembrane region" description="Helical" evidence="6">
    <location>
        <begin position="270"/>
        <end position="287"/>
    </location>
</feature>
<proteinExistence type="inferred from homology"/>
<comment type="subcellular location">
    <subcellularLocation>
        <location evidence="1">Membrane</location>
        <topology evidence="1">Multi-pass membrane protein</topology>
    </subcellularLocation>
</comment>
<accession>A0A7Y8GVS7</accession>
<name>A0A7Y8GVS7_9BURK</name>
<feature type="transmembrane region" description="Helical" evidence="6">
    <location>
        <begin position="153"/>
        <end position="173"/>
    </location>
</feature>
<dbReference type="GO" id="GO:0016020">
    <property type="term" value="C:membrane"/>
    <property type="evidence" value="ECO:0007669"/>
    <property type="project" value="UniProtKB-SubCell"/>
</dbReference>
<evidence type="ECO:0000313" key="8">
    <source>
        <dbReference type="Proteomes" id="UP000545507"/>
    </source>
</evidence>
<feature type="transmembrane region" description="Helical" evidence="6">
    <location>
        <begin position="238"/>
        <end position="263"/>
    </location>
</feature>
<evidence type="ECO:0000256" key="1">
    <source>
        <dbReference type="ARBA" id="ARBA00004141"/>
    </source>
</evidence>
<keyword evidence="4 6" id="KW-1133">Transmembrane helix</keyword>
<keyword evidence="5 6" id="KW-0472">Membrane</keyword>
<dbReference type="Pfam" id="PF01594">
    <property type="entry name" value="AI-2E_transport"/>
    <property type="match status" value="1"/>
</dbReference>
<reference evidence="7 8" key="1">
    <citation type="submission" date="2019-09" db="EMBL/GenBank/DDBJ databases">
        <title>Hydrogenophaga aromatica sp. nov., isolated from a para-xylene-degrading enrichment culture.</title>
        <authorList>
            <person name="Tancsics A."/>
            <person name="Banerjee S."/>
        </authorList>
    </citation>
    <scope>NUCLEOTIDE SEQUENCE [LARGE SCALE GENOMIC DNA]</scope>
    <source>
        <strain evidence="7 8">D2P1</strain>
    </source>
</reference>
<evidence type="ECO:0000256" key="6">
    <source>
        <dbReference type="SAM" id="Phobius"/>
    </source>
</evidence>
<evidence type="ECO:0000256" key="4">
    <source>
        <dbReference type="ARBA" id="ARBA00022989"/>
    </source>
</evidence>
<dbReference type="RefSeq" id="WP_177135655.1">
    <property type="nucleotide sequence ID" value="NZ_VYGV01000007.1"/>
</dbReference>
<evidence type="ECO:0000256" key="3">
    <source>
        <dbReference type="ARBA" id="ARBA00022692"/>
    </source>
</evidence>
<feature type="transmembrane region" description="Helical" evidence="6">
    <location>
        <begin position="307"/>
        <end position="338"/>
    </location>
</feature>
<evidence type="ECO:0000256" key="5">
    <source>
        <dbReference type="ARBA" id="ARBA00023136"/>
    </source>
</evidence>
<comment type="similarity">
    <text evidence="2">Belongs to the autoinducer-2 exporter (AI-2E) (TC 2.A.86) family.</text>
</comment>
<evidence type="ECO:0000313" key="7">
    <source>
        <dbReference type="EMBL" id="NWF45770.1"/>
    </source>
</evidence>
<dbReference type="AlphaFoldDB" id="A0A7Y8GVS7"/>
<dbReference type="PANTHER" id="PTHR21716:SF64">
    <property type="entry name" value="AI-2 TRANSPORT PROTEIN TQSA"/>
    <property type="match status" value="1"/>
</dbReference>
<dbReference type="InterPro" id="IPR002549">
    <property type="entry name" value="AI-2E-like"/>
</dbReference>
<gene>
    <name evidence="7" type="ORF">F3K02_10985</name>
</gene>
<sequence length="371" mass="39641">MTFTPNQIRVASWAAIALVSWLLLSLLAPVLMPFLLAAVLAYALHPLVERLHARRIPRWLGAGLAITMLSLVMLAVVLLIVPVITKQVPLLKDQVPALLDSVNTRLVPLLARFGVDLQVDVSLVRGWMQELITGHESELIQGLLSSLRIGGSALAAVFGNLILAPIVAYYLLLDWANLVERSKGLIPPRWRAAVQGFLDETDAVLGQYLRGQLLVMGVLAVFYTVGLALVGLKLALPIGVFTGLAVFIPYLGFGLGLVMGLLAAVLQFQALLGVALVAAVYTVGQVVESMYVTPRLLGERIGLHPIAVIFALMAFGHLFGFVGVLIALPASAVLLVAIRRAKSRYLSSELYLEGAGQPSAANPMPGQDGTA</sequence>
<feature type="transmembrane region" description="Helical" evidence="6">
    <location>
        <begin position="56"/>
        <end position="84"/>
    </location>
</feature>
<feature type="transmembrane region" description="Helical" evidence="6">
    <location>
        <begin position="213"/>
        <end position="232"/>
    </location>
</feature>
<keyword evidence="3 6" id="KW-0812">Transmembrane</keyword>
<feature type="transmembrane region" description="Helical" evidence="6">
    <location>
        <begin position="12"/>
        <end position="44"/>
    </location>
</feature>
<protein>
    <submittedName>
        <fullName evidence="7">AI-2E family transporter</fullName>
    </submittedName>
</protein>
<dbReference type="Proteomes" id="UP000545507">
    <property type="component" value="Unassembled WGS sequence"/>
</dbReference>
<dbReference type="GO" id="GO:0055085">
    <property type="term" value="P:transmembrane transport"/>
    <property type="evidence" value="ECO:0007669"/>
    <property type="project" value="TreeGrafter"/>
</dbReference>